<dbReference type="EMBL" id="JGZI01000009">
    <property type="protein sequence ID" value="KFI82382.1"/>
    <property type="molecule type" value="Genomic_DNA"/>
</dbReference>
<reference evidence="2 3" key="1">
    <citation type="submission" date="2014-03" db="EMBL/GenBank/DDBJ databases">
        <title>Genomics of Bifidobacteria.</title>
        <authorList>
            <person name="Ventura M."/>
            <person name="Milani C."/>
            <person name="Lugli G.A."/>
        </authorList>
    </citation>
    <scope>NUCLEOTIDE SEQUENCE [LARGE SCALE GENOMIC DNA]</scope>
    <source>
        <strain evidence="2 3">LMG 21775</strain>
    </source>
</reference>
<dbReference type="Gene3D" id="1.10.260.40">
    <property type="entry name" value="lambda repressor-like DNA-binding domains"/>
    <property type="match status" value="1"/>
</dbReference>
<dbReference type="SMART" id="SM00530">
    <property type="entry name" value="HTH_XRE"/>
    <property type="match status" value="1"/>
</dbReference>
<dbReference type="PROSITE" id="PS50943">
    <property type="entry name" value="HTH_CROC1"/>
    <property type="match status" value="1"/>
</dbReference>
<dbReference type="GeneID" id="98300437"/>
<dbReference type="STRING" id="218140.BPSY_1233"/>
<name>A0A087CGI2_9BIFI</name>
<dbReference type="Proteomes" id="UP000029050">
    <property type="component" value="Unassembled WGS sequence"/>
</dbReference>
<keyword evidence="3" id="KW-1185">Reference proteome</keyword>
<comment type="caution">
    <text evidence="2">The sequence shown here is derived from an EMBL/GenBank/DDBJ whole genome shotgun (WGS) entry which is preliminary data.</text>
</comment>
<protein>
    <recommendedName>
        <fullName evidence="1">HTH cro/C1-type domain-containing protein</fullName>
    </recommendedName>
</protein>
<dbReference type="InterPro" id="IPR010982">
    <property type="entry name" value="Lambda_DNA-bd_dom_sf"/>
</dbReference>
<accession>A0A087CGI2</accession>
<dbReference type="AlphaFoldDB" id="A0A087CGI2"/>
<evidence type="ECO:0000313" key="2">
    <source>
        <dbReference type="EMBL" id="KFI82382.1"/>
    </source>
</evidence>
<dbReference type="OrthoDB" id="4161577at2"/>
<dbReference type="SUPFAM" id="SSF47413">
    <property type="entry name" value="lambda repressor-like DNA-binding domains"/>
    <property type="match status" value="1"/>
</dbReference>
<dbReference type="GO" id="GO:0003677">
    <property type="term" value="F:DNA binding"/>
    <property type="evidence" value="ECO:0007669"/>
    <property type="project" value="InterPro"/>
</dbReference>
<organism evidence="2 3">
    <name type="scientific">Bifidobacterium psychraerophilum</name>
    <dbReference type="NCBI Taxonomy" id="218140"/>
    <lineage>
        <taxon>Bacteria</taxon>
        <taxon>Bacillati</taxon>
        <taxon>Actinomycetota</taxon>
        <taxon>Actinomycetes</taxon>
        <taxon>Bifidobacteriales</taxon>
        <taxon>Bifidobacteriaceae</taxon>
        <taxon>Bifidobacterium</taxon>
    </lineage>
</organism>
<feature type="domain" description="HTH cro/C1-type" evidence="1">
    <location>
        <begin position="14"/>
        <end position="76"/>
    </location>
</feature>
<sequence>MVDSGEISGIGSRIRRYRTENGESANSLAEKLKERFGPGCPSRQMIANLETGQKKDITVTELLQFAQVLGVSPVALICDVEQPWEPSDTPTVNGARNQTVYEWFDVHDYQPFQFDENGGAQSAVLPASRRLRALTTDLEAMRDARMQSRDSWDLFKRVAAADARAAKAGYAGNDPAIAETLKEHSTTRKQIAENIKHNLQDRYGMHIPSSES</sequence>
<evidence type="ECO:0000259" key="1">
    <source>
        <dbReference type="PROSITE" id="PS50943"/>
    </source>
</evidence>
<evidence type="ECO:0000313" key="3">
    <source>
        <dbReference type="Proteomes" id="UP000029050"/>
    </source>
</evidence>
<gene>
    <name evidence="2" type="ORF">BPSY_1233</name>
</gene>
<dbReference type="CDD" id="cd00093">
    <property type="entry name" value="HTH_XRE"/>
    <property type="match status" value="1"/>
</dbReference>
<dbReference type="InterPro" id="IPR001387">
    <property type="entry name" value="Cro/C1-type_HTH"/>
</dbReference>
<dbReference type="RefSeq" id="WP_081884288.1">
    <property type="nucleotide sequence ID" value="NZ_JGZI01000009.1"/>
</dbReference>
<proteinExistence type="predicted"/>